<dbReference type="EMBL" id="JALLBG020000254">
    <property type="protein sequence ID" value="KAL3757795.1"/>
    <property type="molecule type" value="Genomic_DNA"/>
</dbReference>
<dbReference type="PANTHER" id="PTHR33418:SF1">
    <property type="entry name" value="HELICASE-ASSOCIATED DOMAIN-CONTAINING PROTEIN"/>
    <property type="match status" value="1"/>
</dbReference>
<feature type="region of interest" description="Disordered" evidence="2">
    <location>
        <begin position="419"/>
        <end position="467"/>
    </location>
</feature>
<sequence>MSDINTTNYLPVEDNPIPIPATELEKLPPPSDTAGDAMFCQEVNTSGNDVVDFDNVKLEPAEGSSISIPIPTLPPTTSSSDLISFDATAGATASAGATAAASKPSSSSSSSSSPIITDQQNNFRSESDYESWNDMLYQLLLYKARKGDVNIPDNDVQYRSLYDWIQTQREQYTLYQQDETSSTVLNADRVAVLESIDIQCTVRGERIWQSNFDDLVAYKKENGDVRVPRQYEKAPKLAEWVTDQRRQCKARLEGKPSTMTAERMAKLDQLGFVWQFRDRMDWNERYEKLLEYKKEREQYCYYQEGKHSFLTEERIDLLNSIGFVWRLKGKGVNKNNNNNNNNAMSSTNPMMHTNIPKPQTAIQRKLVAKMKEEEKKLVELKSAMSIIANEEYNKNTKMPALSTTTTTMGGASSEFLQSGLQRGGGGVGGGDGVVGNPNPNANHQTTFPSMSHHSSAGHGHGHGSWLC</sequence>
<name>A0ABD3M1C0_9STRA</name>
<protein>
    <recommendedName>
        <fullName evidence="3">Helicase-associated domain-containing protein</fullName>
    </recommendedName>
</protein>
<feature type="compositionally biased region" description="Gly residues" evidence="2">
    <location>
        <begin position="421"/>
        <end position="433"/>
    </location>
</feature>
<dbReference type="AlphaFoldDB" id="A0ABD3M1C0"/>
<dbReference type="PANTHER" id="PTHR33418">
    <property type="entry name" value="HELICASE-ASSOCIATED"/>
    <property type="match status" value="1"/>
</dbReference>
<evidence type="ECO:0000313" key="4">
    <source>
        <dbReference type="EMBL" id="KAL3757795.1"/>
    </source>
</evidence>
<dbReference type="Gene3D" id="6.10.140.530">
    <property type="match status" value="2"/>
</dbReference>
<evidence type="ECO:0000256" key="2">
    <source>
        <dbReference type="SAM" id="MobiDB-lite"/>
    </source>
</evidence>
<evidence type="ECO:0000256" key="1">
    <source>
        <dbReference type="SAM" id="Coils"/>
    </source>
</evidence>
<gene>
    <name evidence="4" type="ORF">ACHAWU_000436</name>
</gene>
<feature type="domain" description="Helicase-associated" evidence="3">
    <location>
        <begin position="206"/>
        <end position="272"/>
    </location>
</feature>
<feature type="compositionally biased region" description="Low complexity" evidence="2">
    <location>
        <begin position="99"/>
        <end position="114"/>
    </location>
</feature>
<comment type="caution">
    <text evidence="4">The sequence shown here is derived from an EMBL/GenBank/DDBJ whole genome shotgun (WGS) entry which is preliminary data.</text>
</comment>
<feature type="region of interest" description="Disordered" evidence="2">
    <location>
        <begin position="1"/>
        <end position="37"/>
    </location>
</feature>
<feature type="domain" description="Helicase-associated" evidence="3">
    <location>
        <begin position="130"/>
        <end position="197"/>
    </location>
</feature>
<evidence type="ECO:0000313" key="5">
    <source>
        <dbReference type="Proteomes" id="UP001530293"/>
    </source>
</evidence>
<evidence type="ECO:0000259" key="3">
    <source>
        <dbReference type="Pfam" id="PF03457"/>
    </source>
</evidence>
<feature type="region of interest" description="Disordered" evidence="2">
    <location>
        <begin position="99"/>
        <end position="122"/>
    </location>
</feature>
<feature type="compositionally biased region" description="Polar residues" evidence="2">
    <location>
        <begin position="437"/>
        <end position="448"/>
    </location>
</feature>
<organism evidence="4 5">
    <name type="scientific">Discostella pseudostelligera</name>
    <dbReference type="NCBI Taxonomy" id="259834"/>
    <lineage>
        <taxon>Eukaryota</taxon>
        <taxon>Sar</taxon>
        <taxon>Stramenopiles</taxon>
        <taxon>Ochrophyta</taxon>
        <taxon>Bacillariophyta</taxon>
        <taxon>Coscinodiscophyceae</taxon>
        <taxon>Thalassiosirophycidae</taxon>
        <taxon>Stephanodiscales</taxon>
        <taxon>Stephanodiscaceae</taxon>
        <taxon>Discostella</taxon>
    </lineage>
</organism>
<accession>A0ABD3M1C0</accession>
<feature type="coiled-coil region" evidence="1">
    <location>
        <begin position="363"/>
        <end position="390"/>
    </location>
</feature>
<dbReference type="Proteomes" id="UP001530293">
    <property type="component" value="Unassembled WGS sequence"/>
</dbReference>
<reference evidence="4 5" key="1">
    <citation type="submission" date="2024-10" db="EMBL/GenBank/DDBJ databases">
        <title>Updated reference genomes for cyclostephanoid diatoms.</title>
        <authorList>
            <person name="Roberts W.R."/>
            <person name="Alverson A.J."/>
        </authorList>
    </citation>
    <scope>NUCLEOTIDE SEQUENCE [LARGE SCALE GENOMIC DNA]</scope>
    <source>
        <strain evidence="4 5">AJA232-27</strain>
    </source>
</reference>
<proteinExistence type="predicted"/>
<dbReference type="Pfam" id="PF03457">
    <property type="entry name" value="HA"/>
    <property type="match status" value="2"/>
</dbReference>
<dbReference type="InterPro" id="IPR005114">
    <property type="entry name" value="Helicase_assoc"/>
</dbReference>
<keyword evidence="5" id="KW-1185">Reference proteome</keyword>
<keyword evidence="1" id="KW-0175">Coiled coil</keyword>